<feature type="domain" description="Flagellar hook-length control protein-like C-terminal" evidence="2">
    <location>
        <begin position="274"/>
        <end position="356"/>
    </location>
</feature>
<feature type="compositionally biased region" description="Polar residues" evidence="1">
    <location>
        <begin position="29"/>
        <end position="83"/>
    </location>
</feature>
<dbReference type="AlphaFoldDB" id="E6QR73"/>
<feature type="compositionally biased region" description="Polar residues" evidence="1">
    <location>
        <begin position="7"/>
        <end position="21"/>
    </location>
</feature>
<comment type="caution">
    <text evidence="3">The sequence shown here is derived from an EMBL/GenBank/DDBJ whole genome shotgun (WGS) entry which is preliminary data.</text>
</comment>
<feature type="region of interest" description="Disordered" evidence="1">
    <location>
        <begin position="169"/>
        <end position="204"/>
    </location>
</feature>
<reference evidence="3" key="1">
    <citation type="submission" date="2009-10" db="EMBL/GenBank/DDBJ databases">
        <title>Diversity of trophic interactions inside an arsenic-rich microbial ecosystem.</title>
        <authorList>
            <person name="Bertin P.N."/>
            <person name="Heinrich-Salmeron A."/>
            <person name="Pelletier E."/>
            <person name="Goulhen-Chollet F."/>
            <person name="Arsene-Ploetze F."/>
            <person name="Gallien S."/>
            <person name="Calteau A."/>
            <person name="Vallenet D."/>
            <person name="Casiot C."/>
            <person name="Chane-Woon-Ming B."/>
            <person name="Giloteaux L."/>
            <person name="Barakat M."/>
            <person name="Bonnefoy V."/>
            <person name="Bruneel O."/>
            <person name="Chandler M."/>
            <person name="Cleiss J."/>
            <person name="Duran R."/>
            <person name="Elbaz-Poulichet F."/>
            <person name="Fonknechten N."/>
            <person name="Lauga B."/>
            <person name="Mornico D."/>
            <person name="Ortet P."/>
            <person name="Schaeffer C."/>
            <person name="Siguier P."/>
            <person name="Alexander Thil Smith A."/>
            <person name="Van Dorsselaer A."/>
            <person name="Weissenbach J."/>
            <person name="Medigue C."/>
            <person name="Le Paslier D."/>
        </authorList>
    </citation>
    <scope>NUCLEOTIDE SEQUENCE</scope>
</reference>
<organism evidence="3">
    <name type="scientific">mine drainage metagenome</name>
    <dbReference type="NCBI Taxonomy" id="410659"/>
    <lineage>
        <taxon>unclassified sequences</taxon>
        <taxon>metagenomes</taxon>
        <taxon>ecological metagenomes</taxon>
    </lineage>
</organism>
<dbReference type="EMBL" id="CABR01000049">
    <property type="protein sequence ID" value="CBI09744.1"/>
    <property type="molecule type" value="Genomic_DNA"/>
</dbReference>
<dbReference type="PANTHER" id="PTHR37533:SF2">
    <property type="entry name" value="FLAGELLAR HOOK-LENGTH CONTROL PROTEIN"/>
    <property type="match status" value="1"/>
</dbReference>
<keyword evidence="3" id="KW-0969">Cilium</keyword>
<dbReference type="CDD" id="cd17470">
    <property type="entry name" value="T3SS_Flik_C"/>
    <property type="match status" value="1"/>
</dbReference>
<dbReference type="Gene3D" id="3.30.750.140">
    <property type="match status" value="1"/>
</dbReference>
<protein>
    <submittedName>
        <fullName evidence="3">Putative flagellar hook-length control protein FliK</fullName>
    </submittedName>
</protein>
<keyword evidence="3" id="KW-0966">Cell projection</keyword>
<evidence type="ECO:0000259" key="2">
    <source>
        <dbReference type="Pfam" id="PF02120"/>
    </source>
</evidence>
<evidence type="ECO:0000313" key="3">
    <source>
        <dbReference type="EMBL" id="CBI09744.1"/>
    </source>
</evidence>
<dbReference type="Pfam" id="PF02120">
    <property type="entry name" value="Flg_hook"/>
    <property type="match status" value="1"/>
</dbReference>
<proteinExistence type="predicted"/>
<name>E6QR73_9ZZZZ</name>
<feature type="compositionally biased region" description="Polar residues" evidence="1">
    <location>
        <begin position="177"/>
        <end position="204"/>
    </location>
</feature>
<accession>E6QR73</accession>
<dbReference type="PANTHER" id="PTHR37533">
    <property type="entry name" value="FLAGELLAR HOOK-LENGTH CONTROL PROTEIN"/>
    <property type="match status" value="1"/>
</dbReference>
<evidence type="ECO:0000256" key="1">
    <source>
        <dbReference type="SAM" id="MobiDB-lite"/>
    </source>
</evidence>
<gene>
    <name evidence="3" type="ORF">CARN7_0487</name>
</gene>
<dbReference type="InterPro" id="IPR038610">
    <property type="entry name" value="FliK-like_C_sf"/>
</dbReference>
<dbReference type="InterPro" id="IPR052563">
    <property type="entry name" value="FliK"/>
</dbReference>
<feature type="region of interest" description="Disordered" evidence="1">
    <location>
        <begin position="1"/>
        <end position="88"/>
    </location>
</feature>
<dbReference type="InterPro" id="IPR021136">
    <property type="entry name" value="Flagellar_hook_control-like_C"/>
</dbReference>
<keyword evidence="3" id="KW-0282">Flagellum</keyword>
<sequence length="401" mass="40864">MTIPLLSVTQATTPPATQDKQSGGGTSDGAFNQVLSNEMTQQQDAKASASNTNSPSPQTAPTDKTKKTTSAAQSADPTQSVPPLQTGLPPISAEMLAMMGNYQTATQATPAATSAAAVTRSNIAVAGNAAVTSTPAVITLPLSGIAPSNIAAASHLPVETGHPQEATAVLASPSPKPTNNTSANIPPTLLSAPQAQGQPTDSIKPATLTSIAPQLTTTQKSDTLLPLALPVAATSQLLPNPAMMANLAQNAVPTTGSGLSPQVGTSAWDHALGEKIVWMVGGAEQTASLSLNPPDLGPLQIVLNVTNNQANATFISAQPDVRLAIEAAMPKLHEMLNNAGIQLGQTNVHANMSGHQNHQQNGQSDSRTFQTLNTARTTGTDATINISGKTITGQGLVNTFV</sequence>